<dbReference type="OMA" id="QGFTMEK"/>
<dbReference type="AlphaFoldDB" id="A0A0L0D949"/>
<keyword evidence="6" id="KW-0418">Kinase</keyword>
<feature type="binding site" evidence="3">
    <location>
        <position position="152"/>
    </location>
    <ligand>
        <name>ATP</name>
        <dbReference type="ChEBI" id="CHEBI:30616"/>
    </ligand>
</feature>
<feature type="region of interest" description="Disordered" evidence="4">
    <location>
        <begin position="300"/>
        <end position="348"/>
    </location>
</feature>
<dbReference type="PANTHER" id="PTHR24056">
    <property type="entry name" value="CELL DIVISION PROTEIN KINASE"/>
    <property type="match status" value="1"/>
</dbReference>
<sequence length="523" mass="55890">MHGAKRMKVSSGGAVVTAVAEENEQTRSAARSQGGGEPGTAGPSVARTTASASVASTAAATGRGSATASTGAGTVGASDDSESEVGVGEDVGLGVAAGSSSGAGVLDEAVMDPSQFPELDGEFDVLHRIGQGTFSTVYKARHRGTGLVVALKRIRATTAPWRTFNELGYLIHFGGREYVTNVHKCLRREDQVTLILPYFEHRPFYKYVSSMTLHEVAVYMKALMVALRYIHTENVLHRDVKPSNFLHNPETGQFMLIDFGLADLASVSEDAHKGNVLLAKIATNMQRAKLNRVAAATKEYEREAAKRSARSSKRKRSLTRAAREATQASGASTASTASSSSASGASKATGPIMLGHERLAQLQAQGNDRKRARVAARAGTRGFRAPEVLLRVEEQTTAIDVWSAGVILLCMLLRKYPVFHSPDDLTALCEITLFCGSREMVAAAAAMNRVFRPESLHPRVDLKDLVVRCVPDFGAPELARQLDDAIQLLEACLELDPARRVTAADALDLPFLANVEAPPLPPD</sequence>
<evidence type="ECO:0000313" key="7">
    <source>
        <dbReference type="Proteomes" id="UP000054408"/>
    </source>
</evidence>
<evidence type="ECO:0000256" key="1">
    <source>
        <dbReference type="ARBA" id="ARBA00022741"/>
    </source>
</evidence>
<evidence type="ECO:0000256" key="3">
    <source>
        <dbReference type="PROSITE-ProRule" id="PRU10141"/>
    </source>
</evidence>
<dbReference type="GeneID" id="25564191"/>
<dbReference type="SMART" id="SM00220">
    <property type="entry name" value="S_TKc"/>
    <property type="match status" value="1"/>
</dbReference>
<organism evidence="6 7">
    <name type="scientific">Thecamonas trahens ATCC 50062</name>
    <dbReference type="NCBI Taxonomy" id="461836"/>
    <lineage>
        <taxon>Eukaryota</taxon>
        <taxon>Apusozoa</taxon>
        <taxon>Apusomonadida</taxon>
        <taxon>Apusomonadidae</taxon>
        <taxon>Thecamonas</taxon>
    </lineage>
</organism>
<proteinExistence type="predicted"/>
<dbReference type="GO" id="GO:0005737">
    <property type="term" value="C:cytoplasm"/>
    <property type="evidence" value="ECO:0007669"/>
    <property type="project" value="TreeGrafter"/>
</dbReference>
<dbReference type="EMBL" id="GL349452">
    <property type="protein sequence ID" value="KNC48912.1"/>
    <property type="molecule type" value="Genomic_DNA"/>
</dbReference>
<accession>A0A0L0D949</accession>
<dbReference type="InterPro" id="IPR000719">
    <property type="entry name" value="Prot_kinase_dom"/>
</dbReference>
<dbReference type="GO" id="GO:0000307">
    <property type="term" value="C:cyclin-dependent protein kinase holoenzyme complex"/>
    <property type="evidence" value="ECO:0007669"/>
    <property type="project" value="TreeGrafter"/>
</dbReference>
<name>A0A0L0D949_THETB</name>
<keyword evidence="6" id="KW-0808">Transferase</keyword>
<keyword evidence="7" id="KW-1185">Reference proteome</keyword>
<keyword evidence="1 3" id="KW-0547">Nucleotide-binding</keyword>
<dbReference type="SUPFAM" id="SSF56112">
    <property type="entry name" value="Protein kinase-like (PK-like)"/>
    <property type="match status" value="1"/>
</dbReference>
<gene>
    <name evidence="6" type="ORF">AMSG_04657</name>
</gene>
<dbReference type="GO" id="GO:0005524">
    <property type="term" value="F:ATP binding"/>
    <property type="evidence" value="ECO:0007669"/>
    <property type="project" value="UniProtKB-UniRule"/>
</dbReference>
<evidence type="ECO:0000259" key="5">
    <source>
        <dbReference type="PROSITE" id="PS50011"/>
    </source>
</evidence>
<dbReference type="PANTHER" id="PTHR24056:SF337">
    <property type="entry name" value="SERINE_THREONINE PROTEIN KINASE"/>
    <property type="match status" value="1"/>
</dbReference>
<dbReference type="RefSeq" id="XP_013758329.1">
    <property type="nucleotide sequence ID" value="XM_013902875.1"/>
</dbReference>
<dbReference type="Gene3D" id="1.10.510.10">
    <property type="entry name" value="Transferase(Phosphotransferase) domain 1"/>
    <property type="match status" value="1"/>
</dbReference>
<dbReference type="InterPro" id="IPR050108">
    <property type="entry name" value="CDK"/>
</dbReference>
<dbReference type="Pfam" id="PF00069">
    <property type="entry name" value="Pkinase"/>
    <property type="match status" value="2"/>
</dbReference>
<reference evidence="6 7" key="1">
    <citation type="submission" date="2010-05" db="EMBL/GenBank/DDBJ databases">
        <title>The Genome Sequence of Thecamonas trahens ATCC 50062.</title>
        <authorList>
            <consortium name="The Broad Institute Genome Sequencing Platform"/>
            <person name="Russ C."/>
            <person name="Cuomo C."/>
            <person name="Shea T."/>
            <person name="Young S.K."/>
            <person name="Zeng Q."/>
            <person name="Koehrsen M."/>
            <person name="Haas B."/>
            <person name="Borodovsky M."/>
            <person name="Guigo R."/>
            <person name="Alvarado L."/>
            <person name="Berlin A."/>
            <person name="Bochicchio J."/>
            <person name="Borenstein D."/>
            <person name="Chapman S."/>
            <person name="Chen Z."/>
            <person name="Freedman E."/>
            <person name="Gellesch M."/>
            <person name="Goldberg J."/>
            <person name="Griggs A."/>
            <person name="Gujja S."/>
            <person name="Heilman E."/>
            <person name="Heiman D."/>
            <person name="Hepburn T."/>
            <person name="Howarth C."/>
            <person name="Jen D."/>
            <person name="Larson L."/>
            <person name="Mehta T."/>
            <person name="Park D."/>
            <person name="Pearson M."/>
            <person name="Roberts A."/>
            <person name="Saif S."/>
            <person name="Shenoy N."/>
            <person name="Sisk P."/>
            <person name="Stolte C."/>
            <person name="Sykes S."/>
            <person name="Thomson T."/>
            <person name="Walk T."/>
            <person name="White J."/>
            <person name="Yandava C."/>
            <person name="Burger G."/>
            <person name="Gray M.W."/>
            <person name="Holland P.W.H."/>
            <person name="King N."/>
            <person name="Lang F.B.F."/>
            <person name="Roger A.J."/>
            <person name="Ruiz-Trillo I."/>
            <person name="Lander E."/>
            <person name="Nusbaum C."/>
        </authorList>
    </citation>
    <scope>NUCLEOTIDE SEQUENCE [LARGE SCALE GENOMIC DNA]</scope>
    <source>
        <strain evidence="6 7">ATCC 50062</strain>
    </source>
</reference>
<evidence type="ECO:0000256" key="4">
    <source>
        <dbReference type="SAM" id="MobiDB-lite"/>
    </source>
</evidence>
<evidence type="ECO:0000256" key="2">
    <source>
        <dbReference type="ARBA" id="ARBA00022840"/>
    </source>
</evidence>
<keyword evidence="2 3" id="KW-0067">ATP-binding</keyword>
<dbReference type="GO" id="GO:0000082">
    <property type="term" value="P:G1/S transition of mitotic cell cycle"/>
    <property type="evidence" value="ECO:0007669"/>
    <property type="project" value="TreeGrafter"/>
</dbReference>
<dbReference type="Proteomes" id="UP000054408">
    <property type="component" value="Unassembled WGS sequence"/>
</dbReference>
<dbReference type="GO" id="GO:0030332">
    <property type="term" value="F:cyclin binding"/>
    <property type="evidence" value="ECO:0007669"/>
    <property type="project" value="TreeGrafter"/>
</dbReference>
<dbReference type="GO" id="GO:0004693">
    <property type="term" value="F:cyclin-dependent protein serine/threonine kinase activity"/>
    <property type="evidence" value="ECO:0007669"/>
    <property type="project" value="TreeGrafter"/>
</dbReference>
<dbReference type="GO" id="GO:0010468">
    <property type="term" value="P:regulation of gene expression"/>
    <property type="evidence" value="ECO:0007669"/>
    <property type="project" value="TreeGrafter"/>
</dbReference>
<feature type="region of interest" description="Disordered" evidence="4">
    <location>
        <begin position="1"/>
        <end position="86"/>
    </location>
</feature>
<dbReference type="GO" id="GO:0005634">
    <property type="term" value="C:nucleus"/>
    <property type="evidence" value="ECO:0007669"/>
    <property type="project" value="TreeGrafter"/>
</dbReference>
<protein>
    <submittedName>
        <fullName evidence="6">CDC7 protein kinase</fullName>
    </submittedName>
</protein>
<dbReference type="eggNOG" id="KOG1167">
    <property type="taxonomic scope" value="Eukaryota"/>
</dbReference>
<dbReference type="CDD" id="cd14019">
    <property type="entry name" value="STKc_Cdc7"/>
    <property type="match status" value="1"/>
</dbReference>
<dbReference type="Gene3D" id="3.30.200.20">
    <property type="entry name" value="Phosphorylase Kinase, domain 1"/>
    <property type="match status" value="1"/>
</dbReference>
<feature type="compositionally biased region" description="Low complexity" evidence="4">
    <location>
        <begin position="325"/>
        <end position="348"/>
    </location>
</feature>
<dbReference type="GO" id="GO:0007165">
    <property type="term" value="P:signal transduction"/>
    <property type="evidence" value="ECO:0007669"/>
    <property type="project" value="TreeGrafter"/>
</dbReference>
<feature type="compositionally biased region" description="Basic residues" evidence="4">
    <location>
        <begin position="307"/>
        <end position="318"/>
    </location>
</feature>
<feature type="compositionally biased region" description="Low complexity" evidence="4">
    <location>
        <begin position="44"/>
        <end position="86"/>
    </location>
</feature>
<dbReference type="PROSITE" id="PS50011">
    <property type="entry name" value="PROTEIN_KINASE_DOM"/>
    <property type="match status" value="1"/>
</dbReference>
<dbReference type="OrthoDB" id="10020333at2759"/>
<feature type="domain" description="Protein kinase" evidence="5">
    <location>
        <begin position="123"/>
        <end position="512"/>
    </location>
</feature>
<dbReference type="STRING" id="461836.A0A0L0D949"/>
<evidence type="ECO:0000313" key="6">
    <source>
        <dbReference type="EMBL" id="KNC48912.1"/>
    </source>
</evidence>
<dbReference type="PROSITE" id="PS00107">
    <property type="entry name" value="PROTEIN_KINASE_ATP"/>
    <property type="match status" value="1"/>
</dbReference>
<dbReference type="GO" id="GO:0010389">
    <property type="term" value="P:regulation of G2/M transition of mitotic cell cycle"/>
    <property type="evidence" value="ECO:0007669"/>
    <property type="project" value="TreeGrafter"/>
</dbReference>
<dbReference type="InterPro" id="IPR011009">
    <property type="entry name" value="Kinase-like_dom_sf"/>
</dbReference>
<dbReference type="InterPro" id="IPR017441">
    <property type="entry name" value="Protein_kinase_ATP_BS"/>
</dbReference>